<dbReference type="AlphaFoldDB" id="X0TQS9"/>
<dbReference type="EMBL" id="BARS01015898">
    <property type="protein sequence ID" value="GAF95604.1"/>
    <property type="molecule type" value="Genomic_DNA"/>
</dbReference>
<evidence type="ECO:0000313" key="1">
    <source>
        <dbReference type="EMBL" id="GAF95604.1"/>
    </source>
</evidence>
<name>X0TQS9_9ZZZZ</name>
<organism evidence="1">
    <name type="scientific">marine sediment metagenome</name>
    <dbReference type="NCBI Taxonomy" id="412755"/>
    <lineage>
        <taxon>unclassified sequences</taxon>
        <taxon>metagenomes</taxon>
        <taxon>ecological metagenomes</taxon>
    </lineage>
</organism>
<comment type="caution">
    <text evidence="1">The sequence shown here is derived from an EMBL/GenBank/DDBJ whole genome shotgun (WGS) entry which is preliminary data.</text>
</comment>
<sequence>MPVGSKIDRDGLGPEILNLRQGGMSYHNIADAVNSRHPELSEPISFMAVKRFLVKEKVRLKVERLENGDDLDEALRATFRDKLYDLEDETHEIYSIMRKALKGIVKEQSNMNIIRAAKDVLQSIEQTRKNWASLIQFGINEFREDRKAKEMTTVNIDKLLIEISNELSPDARRELVNVVLSKNDKKDKKKIKEELEEYGRR</sequence>
<reference evidence="1" key="1">
    <citation type="journal article" date="2014" name="Front. Microbiol.">
        <title>High frequency of phylogenetically diverse reductive dehalogenase-homologous genes in deep subseafloor sedimentary metagenomes.</title>
        <authorList>
            <person name="Kawai M."/>
            <person name="Futagami T."/>
            <person name="Toyoda A."/>
            <person name="Takaki Y."/>
            <person name="Nishi S."/>
            <person name="Hori S."/>
            <person name="Arai W."/>
            <person name="Tsubouchi T."/>
            <person name="Morono Y."/>
            <person name="Uchiyama I."/>
            <person name="Ito T."/>
            <person name="Fujiyama A."/>
            <person name="Inagaki F."/>
            <person name="Takami H."/>
        </authorList>
    </citation>
    <scope>NUCLEOTIDE SEQUENCE</scope>
    <source>
        <strain evidence="1">Expedition CK06-06</strain>
    </source>
</reference>
<protein>
    <submittedName>
        <fullName evidence="1">Uncharacterized protein</fullName>
    </submittedName>
</protein>
<proteinExistence type="predicted"/>
<gene>
    <name evidence="1" type="ORF">S01H1_26239</name>
</gene>
<accession>X0TQS9</accession>